<feature type="region of interest" description="Disordered" evidence="2">
    <location>
        <begin position="153"/>
        <end position="185"/>
    </location>
</feature>
<dbReference type="OrthoDB" id="9030204at2759"/>
<dbReference type="GO" id="GO:0016020">
    <property type="term" value="C:membrane"/>
    <property type="evidence" value="ECO:0007669"/>
    <property type="project" value="InterPro"/>
</dbReference>
<dbReference type="AlphaFoldDB" id="A0A6A5T9T9"/>
<dbReference type="PANTHER" id="PTHR14015:SF2">
    <property type="entry name" value="OPIOID GROWTH FACTOR RECEPTOR (OGFR) CONSERVED DOMAIN-CONTAINING PROTEIN"/>
    <property type="match status" value="1"/>
</dbReference>
<feature type="compositionally biased region" description="Polar residues" evidence="2">
    <location>
        <begin position="153"/>
        <end position="162"/>
    </location>
</feature>
<evidence type="ECO:0000259" key="3">
    <source>
        <dbReference type="Pfam" id="PF04664"/>
    </source>
</evidence>
<feature type="domain" description="Opioid growth factor receptor (OGFr) conserved" evidence="3">
    <location>
        <begin position="203"/>
        <end position="249"/>
    </location>
</feature>
<dbReference type="EMBL" id="ML975998">
    <property type="protein sequence ID" value="KAF1947516.1"/>
    <property type="molecule type" value="Genomic_DNA"/>
</dbReference>
<dbReference type="Proteomes" id="UP000800038">
    <property type="component" value="Unassembled WGS sequence"/>
</dbReference>
<feature type="compositionally biased region" description="Basic and acidic residues" evidence="2">
    <location>
        <begin position="325"/>
        <end position="338"/>
    </location>
</feature>
<proteinExistence type="inferred from homology"/>
<accession>A0A6A5T9T9</accession>
<organism evidence="4 5">
    <name type="scientific">Clathrospora elynae</name>
    <dbReference type="NCBI Taxonomy" id="706981"/>
    <lineage>
        <taxon>Eukaryota</taxon>
        <taxon>Fungi</taxon>
        <taxon>Dikarya</taxon>
        <taxon>Ascomycota</taxon>
        <taxon>Pezizomycotina</taxon>
        <taxon>Dothideomycetes</taxon>
        <taxon>Pleosporomycetidae</taxon>
        <taxon>Pleosporales</taxon>
        <taxon>Diademaceae</taxon>
        <taxon>Clathrospora</taxon>
    </lineage>
</organism>
<name>A0A6A5T9T9_9PLEO</name>
<dbReference type="InterPro" id="IPR039574">
    <property type="entry name" value="OGFr"/>
</dbReference>
<reference evidence="4" key="1">
    <citation type="journal article" date="2020" name="Stud. Mycol.">
        <title>101 Dothideomycetes genomes: a test case for predicting lifestyles and emergence of pathogens.</title>
        <authorList>
            <person name="Haridas S."/>
            <person name="Albert R."/>
            <person name="Binder M."/>
            <person name="Bloem J."/>
            <person name="Labutti K."/>
            <person name="Salamov A."/>
            <person name="Andreopoulos B."/>
            <person name="Baker S."/>
            <person name="Barry K."/>
            <person name="Bills G."/>
            <person name="Bluhm B."/>
            <person name="Cannon C."/>
            <person name="Castanera R."/>
            <person name="Culley D."/>
            <person name="Daum C."/>
            <person name="Ezra D."/>
            <person name="Gonzalez J."/>
            <person name="Henrissat B."/>
            <person name="Kuo A."/>
            <person name="Liang C."/>
            <person name="Lipzen A."/>
            <person name="Lutzoni F."/>
            <person name="Magnuson J."/>
            <person name="Mondo S."/>
            <person name="Nolan M."/>
            <person name="Ohm R."/>
            <person name="Pangilinan J."/>
            <person name="Park H.-J."/>
            <person name="Ramirez L."/>
            <person name="Alfaro M."/>
            <person name="Sun H."/>
            <person name="Tritt A."/>
            <person name="Yoshinaga Y."/>
            <person name="Zwiers L.-H."/>
            <person name="Turgeon B."/>
            <person name="Goodwin S."/>
            <person name="Spatafora J."/>
            <person name="Crous P."/>
            <person name="Grigoriev I."/>
        </authorList>
    </citation>
    <scope>NUCLEOTIDE SEQUENCE</scope>
    <source>
        <strain evidence="4">CBS 161.51</strain>
    </source>
</reference>
<dbReference type="GO" id="GO:0140625">
    <property type="term" value="F:opioid growth factor receptor activity"/>
    <property type="evidence" value="ECO:0007669"/>
    <property type="project" value="InterPro"/>
</dbReference>
<comment type="similarity">
    <text evidence="1">Belongs to the opioid growth factor receptor family.</text>
</comment>
<gene>
    <name evidence="4" type="ORF">EJ02DRAFT_449685</name>
</gene>
<feature type="domain" description="Opioid growth factor receptor (OGFr) conserved" evidence="3">
    <location>
        <begin position="38"/>
        <end position="125"/>
    </location>
</feature>
<sequence>MDSMTTSNFPAASAGAVAAKVPLIIRFYDYDTQGKDFKGRTLEEILSWSDSQLESCHDYVQMLFPIPEGSVFNNSAPVIDREVMLAFRSRSELRNRLRKSFERMLEFYGFKVSIKSEDELKKEQDEKEAAELKAVADVDPMIAAASNVLEQKNVDTGHSTAETRAASEVTITDATKDPKASRSSSSFLPGVHSNFSPGSMPYHVVRAPKWRKHFRIWAVRFDHNHLRITRILRCLRILGLQTECDAFFIALQRVYNDPAINISNRSVEFWELAVERPLHYAPDGSKCSWLRKWEDEQELATKTGGLKKETPPDPLLDATRRRKSVSFEDRTKPADDEL</sequence>
<protein>
    <recommendedName>
        <fullName evidence="3">Opioid growth factor receptor (OGFr) conserved domain-containing protein</fullName>
    </recommendedName>
</protein>
<keyword evidence="5" id="KW-1185">Reference proteome</keyword>
<feature type="region of interest" description="Disordered" evidence="2">
    <location>
        <begin position="301"/>
        <end position="338"/>
    </location>
</feature>
<evidence type="ECO:0000256" key="1">
    <source>
        <dbReference type="ARBA" id="ARBA00010365"/>
    </source>
</evidence>
<evidence type="ECO:0000313" key="4">
    <source>
        <dbReference type="EMBL" id="KAF1947516.1"/>
    </source>
</evidence>
<dbReference type="PANTHER" id="PTHR14015">
    <property type="entry name" value="OPIOID GROWTH FACTOR RECEPTOR OGFR ZETA-TYPE OPIOID RECEPTOR"/>
    <property type="match status" value="1"/>
</dbReference>
<dbReference type="Pfam" id="PF04664">
    <property type="entry name" value="OGFr_N"/>
    <property type="match status" value="2"/>
</dbReference>
<evidence type="ECO:0000256" key="2">
    <source>
        <dbReference type="SAM" id="MobiDB-lite"/>
    </source>
</evidence>
<dbReference type="InterPro" id="IPR006757">
    <property type="entry name" value="OGF_rcpt"/>
</dbReference>
<evidence type="ECO:0000313" key="5">
    <source>
        <dbReference type="Proteomes" id="UP000800038"/>
    </source>
</evidence>